<dbReference type="Proteomes" id="UP000606396">
    <property type="component" value="Unassembled WGS sequence"/>
</dbReference>
<dbReference type="EMBL" id="JACJTC010000002">
    <property type="protein sequence ID" value="MBD2610063.1"/>
    <property type="molecule type" value="Genomic_DNA"/>
</dbReference>
<name>A0ABR8H4T1_NOSPU</name>
<comment type="caution">
    <text evidence="3">The sequence shown here is derived from an EMBL/GenBank/DDBJ whole genome shotgun (WGS) entry which is preliminary data.</text>
</comment>
<dbReference type="Gene3D" id="3.90.330.10">
    <property type="entry name" value="Nitrile hydratase alpha /Thiocyanate hydrolase gamma"/>
    <property type="match status" value="2"/>
</dbReference>
<dbReference type="NCBIfam" id="TIGR03793">
    <property type="entry name" value="leader_NHLP"/>
    <property type="match status" value="2"/>
</dbReference>
<dbReference type="RefSeq" id="WP_190948133.1">
    <property type="nucleotide sequence ID" value="NZ_JACJTC010000002.1"/>
</dbReference>
<feature type="domain" description="Nitrile hydratase alpha/Thiocyanate hydrolase gamma" evidence="2">
    <location>
        <begin position="14"/>
        <end position="59"/>
    </location>
</feature>
<proteinExistence type="predicted"/>
<evidence type="ECO:0000256" key="1">
    <source>
        <dbReference type="ARBA" id="ARBA00022723"/>
    </source>
</evidence>
<reference evidence="3 4" key="1">
    <citation type="journal article" date="2020" name="ISME J.">
        <title>Comparative genomics reveals insights into cyanobacterial evolution and habitat adaptation.</title>
        <authorList>
            <person name="Chen M.Y."/>
            <person name="Teng W.K."/>
            <person name="Zhao L."/>
            <person name="Hu C.X."/>
            <person name="Zhou Y.K."/>
            <person name="Han B.P."/>
            <person name="Song L.R."/>
            <person name="Shu W.S."/>
        </authorList>
    </citation>
    <scope>NUCLEOTIDE SEQUENCE [LARGE SCALE GENOMIC DNA]</scope>
    <source>
        <strain evidence="3 4">FACHB-252</strain>
    </source>
</reference>
<dbReference type="InterPro" id="IPR004232">
    <property type="entry name" value="CN_Hdrtase_a/SCN_Hdrlase_g"/>
</dbReference>
<dbReference type="InterPro" id="IPR022513">
    <property type="entry name" value="TOMM_pelo"/>
</dbReference>
<accession>A0ABR8H4T1</accession>
<evidence type="ECO:0000313" key="3">
    <source>
        <dbReference type="EMBL" id="MBD2610063.1"/>
    </source>
</evidence>
<dbReference type="SUPFAM" id="SSF56209">
    <property type="entry name" value="Nitrile hydratase alpha chain"/>
    <property type="match status" value="2"/>
</dbReference>
<evidence type="ECO:0000259" key="2">
    <source>
        <dbReference type="Pfam" id="PF02979"/>
    </source>
</evidence>
<keyword evidence="1" id="KW-0479">Metal-binding</keyword>
<dbReference type="Pfam" id="PF02979">
    <property type="entry name" value="NHase_alpha"/>
    <property type="match status" value="1"/>
</dbReference>
<keyword evidence="4" id="KW-1185">Reference proteome</keyword>
<gene>
    <name evidence="3" type="ORF">H6G94_02040</name>
</gene>
<dbReference type="InterPro" id="IPR036648">
    <property type="entry name" value="CN_Hdrase_a/SCN_Hdrase_g_sf"/>
</dbReference>
<sequence>MFEIKAQMLTQAVQDSHFRSRLIANPLAVAAEYGWNIPTQTQITVVEETPSHYYLVLPALGTQDLANQTPENSDVNSTAHMLEIEVQLLARAAQDVDFRNGLIADPKTVMAQKGLNFPNNIQVSVLEETPNSYYLVLPALDFSELEANRDLSDAELELVAGGADTQNHSWTGCASGQSGCVATKGCDAAIATVGVTLAATAAF</sequence>
<evidence type="ECO:0000313" key="4">
    <source>
        <dbReference type="Proteomes" id="UP000606396"/>
    </source>
</evidence>
<protein>
    <submittedName>
        <fullName evidence="3">NHLP leader peptide family natural product</fullName>
    </submittedName>
</protein>
<organism evidence="3 4">
    <name type="scientific">Nostoc punctiforme FACHB-252</name>
    <dbReference type="NCBI Taxonomy" id="1357509"/>
    <lineage>
        <taxon>Bacteria</taxon>
        <taxon>Bacillati</taxon>
        <taxon>Cyanobacteriota</taxon>
        <taxon>Cyanophyceae</taxon>
        <taxon>Nostocales</taxon>
        <taxon>Nostocaceae</taxon>
        <taxon>Nostoc</taxon>
    </lineage>
</organism>